<dbReference type="AlphaFoldDB" id="A0A0L7MB28"/>
<evidence type="ECO:0000256" key="1">
    <source>
        <dbReference type="ARBA" id="ARBA00023172"/>
    </source>
</evidence>
<evidence type="ECO:0000259" key="2">
    <source>
        <dbReference type="PROSITE" id="PS51898"/>
    </source>
</evidence>
<dbReference type="InterPro" id="IPR013762">
    <property type="entry name" value="Integrase-like_cat_sf"/>
</dbReference>
<dbReference type="Pfam" id="PF00589">
    <property type="entry name" value="Phage_integrase"/>
    <property type="match status" value="1"/>
</dbReference>
<sequence length="120" mass="13558">MVTPFTAAEREAILKACRPDKRPMLQFWFETGLRPGELQALQWSHIDWEQAIARIELNQVAGVIKGLKTAAGIRDVELSAEALAALRAQCPISELKGERIWLNPRTVESWSTDAQIRKTF</sequence>
<dbReference type="InterPro" id="IPR011010">
    <property type="entry name" value="DNA_brk_join_enz"/>
</dbReference>
<dbReference type="SUPFAM" id="SSF56349">
    <property type="entry name" value="DNA breaking-rejoining enzymes"/>
    <property type="match status" value="1"/>
</dbReference>
<dbReference type="PROSITE" id="PS51898">
    <property type="entry name" value="TYR_RECOMBINASE"/>
    <property type="match status" value="1"/>
</dbReference>
<comment type="caution">
    <text evidence="3">The sequence shown here is derived from an EMBL/GenBank/DDBJ whole genome shotgun (WGS) entry which is preliminary data.</text>
</comment>
<gene>
    <name evidence="3" type="ORF">GL58_20575</name>
</gene>
<dbReference type="Proteomes" id="UP000037442">
    <property type="component" value="Unassembled WGS sequence"/>
</dbReference>
<protein>
    <recommendedName>
        <fullName evidence="2">Tyr recombinase domain-containing protein</fullName>
    </recommendedName>
</protein>
<dbReference type="Gene3D" id="1.10.443.10">
    <property type="entry name" value="Intergrase catalytic core"/>
    <property type="match status" value="1"/>
</dbReference>
<keyword evidence="1" id="KW-0233">DNA recombination</keyword>
<name>A0A0L7MB28_COMTE</name>
<dbReference type="GO" id="GO:0006310">
    <property type="term" value="P:DNA recombination"/>
    <property type="evidence" value="ECO:0007669"/>
    <property type="project" value="UniProtKB-KW"/>
</dbReference>
<organism evidence="3 4">
    <name type="scientific">Comamonas testosteroni</name>
    <name type="common">Pseudomonas testosteroni</name>
    <dbReference type="NCBI Taxonomy" id="285"/>
    <lineage>
        <taxon>Bacteria</taxon>
        <taxon>Pseudomonadati</taxon>
        <taxon>Pseudomonadota</taxon>
        <taxon>Betaproteobacteria</taxon>
        <taxon>Burkholderiales</taxon>
        <taxon>Comamonadaceae</taxon>
        <taxon>Comamonas</taxon>
    </lineage>
</organism>
<dbReference type="GO" id="GO:0003677">
    <property type="term" value="F:DNA binding"/>
    <property type="evidence" value="ECO:0007669"/>
    <property type="project" value="InterPro"/>
</dbReference>
<dbReference type="GO" id="GO:0015074">
    <property type="term" value="P:DNA integration"/>
    <property type="evidence" value="ECO:0007669"/>
    <property type="project" value="InterPro"/>
</dbReference>
<accession>A0A0L7MB28</accession>
<reference evidence="4" key="1">
    <citation type="submission" date="2014-06" db="EMBL/GenBank/DDBJ databases">
        <title>Draft genome sequence of C. testosteroni WDL7.</title>
        <authorList>
            <person name="Wu Y."/>
            <person name="Seshan H."/>
            <person name="Arumugam K."/>
        </authorList>
    </citation>
    <scope>NUCLEOTIDE SEQUENCE [LARGE SCALE GENOMIC DNA]</scope>
    <source>
        <strain evidence="4">WDL7</strain>
    </source>
</reference>
<dbReference type="PATRIC" id="fig|285.49.peg.4264"/>
<proteinExistence type="predicted"/>
<dbReference type="InterPro" id="IPR002104">
    <property type="entry name" value="Integrase_catalytic"/>
</dbReference>
<evidence type="ECO:0000313" key="3">
    <source>
        <dbReference type="EMBL" id="KOC19107.1"/>
    </source>
</evidence>
<dbReference type="EMBL" id="JNVD01000033">
    <property type="protein sequence ID" value="KOC19107.1"/>
    <property type="molecule type" value="Genomic_DNA"/>
</dbReference>
<evidence type="ECO:0000313" key="4">
    <source>
        <dbReference type="Proteomes" id="UP000037442"/>
    </source>
</evidence>
<feature type="domain" description="Tyr recombinase" evidence="2">
    <location>
        <begin position="1"/>
        <end position="120"/>
    </location>
</feature>